<reference evidence="2" key="1">
    <citation type="submission" date="2018-06" db="EMBL/GenBank/DDBJ databases">
        <authorList>
            <person name="Zhirakovskaya E."/>
        </authorList>
    </citation>
    <scope>NUCLEOTIDE SEQUENCE</scope>
</reference>
<sequence>MNNPFQEQLLKAGVVSKQQVQKANKAVQKKKKQQRNVKQAVADEAQLKARQATKEKARHDRELNQRKEEQARKKAISAEINQLITANRIERSEQCDIVYNFEHQQKVKRIYINDAMKQQIIQGKLGIARIDGRYELVPKIIAEKIQQRNEKRIILFDNTETEVDENDPYADFKVPDDLVW</sequence>
<feature type="compositionally biased region" description="Basic and acidic residues" evidence="1">
    <location>
        <begin position="52"/>
        <end position="70"/>
    </location>
</feature>
<dbReference type="Pfam" id="PF09831">
    <property type="entry name" value="DUF2058"/>
    <property type="match status" value="1"/>
</dbReference>
<evidence type="ECO:0000313" key="2">
    <source>
        <dbReference type="EMBL" id="VAX11542.1"/>
    </source>
</evidence>
<evidence type="ECO:0000256" key="1">
    <source>
        <dbReference type="SAM" id="MobiDB-lite"/>
    </source>
</evidence>
<dbReference type="InterPro" id="IPR018636">
    <property type="entry name" value="DUF2058"/>
</dbReference>
<protein>
    <submittedName>
        <fullName evidence="2">Nucleoprotein/polynucleotide-associated enzyme</fullName>
    </submittedName>
</protein>
<gene>
    <name evidence="2" type="ORF">MNBD_GAMMA25-1043</name>
</gene>
<accession>A0A3B1B5T4</accession>
<feature type="region of interest" description="Disordered" evidence="1">
    <location>
        <begin position="23"/>
        <end position="70"/>
    </location>
</feature>
<dbReference type="EMBL" id="UOFY01000069">
    <property type="protein sequence ID" value="VAX11542.1"/>
    <property type="molecule type" value="Genomic_DNA"/>
</dbReference>
<dbReference type="AlphaFoldDB" id="A0A3B1B5T4"/>
<proteinExistence type="predicted"/>
<organism evidence="2">
    <name type="scientific">hydrothermal vent metagenome</name>
    <dbReference type="NCBI Taxonomy" id="652676"/>
    <lineage>
        <taxon>unclassified sequences</taxon>
        <taxon>metagenomes</taxon>
        <taxon>ecological metagenomes</taxon>
    </lineage>
</organism>
<name>A0A3B1B5T4_9ZZZZ</name>